<sequence length="123" mass="14527">MQNVLLQICSESEGWQSFTNKTWDRRQEEKKYSLMSCETIIAQLDYHCAAWCEWLVERKTINQSRGNPQILKSLLFQSRLRFLAAYLQGTSRLQRSLAPKCDVREQLCDSARLLVRAFCFPRF</sequence>
<dbReference type="AlphaFoldDB" id="A0AA36HYB5"/>
<reference evidence="1" key="1">
    <citation type="submission" date="2023-08" db="EMBL/GenBank/DDBJ databases">
        <authorList>
            <person name="Chen Y."/>
            <person name="Shah S."/>
            <person name="Dougan E. K."/>
            <person name="Thang M."/>
            <person name="Chan C."/>
        </authorList>
    </citation>
    <scope>NUCLEOTIDE SEQUENCE</scope>
</reference>
<proteinExistence type="predicted"/>
<dbReference type="EMBL" id="CAUJNA010000438">
    <property type="protein sequence ID" value="CAJ1377020.1"/>
    <property type="molecule type" value="Genomic_DNA"/>
</dbReference>
<accession>A0AA36HYB5</accession>
<dbReference type="Proteomes" id="UP001178507">
    <property type="component" value="Unassembled WGS sequence"/>
</dbReference>
<organism evidence="1 2">
    <name type="scientific">Effrenium voratum</name>
    <dbReference type="NCBI Taxonomy" id="2562239"/>
    <lineage>
        <taxon>Eukaryota</taxon>
        <taxon>Sar</taxon>
        <taxon>Alveolata</taxon>
        <taxon>Dinophyceae</taxon>
        <taxon>Suessiales</taxon>
        <taxon>Symbiodiniaceae</taxon>
        <taxon>Effrenium</taxon>
    </lineage>
</organism>
<evidence type="ECO:0000313" key="2">
    <source>
        <dbReference type="Proteomes" id="UP001178507"/>
    </source>
</evidence>
<protein>
    <submittedName>
        <fullName evidence="1">Uncharacterized protein</fullName>
    </submittedName>
</protein>
<keyword evidence="2" id="KW-1185">Reference proteome</keyword>
<evidence type="ECO:0000313" key="1">
    <source>
        <dbReference type="EMBL" id="CAJ1377020.1"/>
    </source>
</evidence>
<name>A0AA36HYB5_9DINO</name>
<comment type="caution">
    <text evidence="1">The sequence shown here is derived from an EMBL/GenBank/DDBJ whole genome shotgun (WGS) entry which is preliminary data.</text>
</comment>
<gene>
    <name evidence="1" type="ORF">EVOR1521_LOCUS5934</name>
</gene>